<sequence>MATLSASSVTNLGGHITVQNGFEKVDYDDISWPQVTVVGDYGSAPWSHVNVPSLTLAGGDFDTKRGNSSKIVQSVPKTKLPLLNPSPQPTPSGAVHNNSGGTLTANATFASKATLSPGNKQEEEPQTRTPLLGVILNLVGSILRPTPGQQVDKSSASPSTPIPTPSPSKTQALSFSASIASSSKSHRIPTETAAGPQSGTSHRFLHQ</sequence>
<feature type="compositionally biased region" description="Low complexity" evidence="1">
    <location>
        <begin position="172"/>
        <end position="183"/>
    </location>
</feature>
<keyword evidence="3" id="KW-1185">Reference proteome</keyword>
<evidence type="ECO:0000313" key="2">
    <source>
        <dbReference type="EMBL" id="KAF8892336.1"/>
    </source>
</evidence>
<dbReference type="EMBL" id="JADNYJ010000069">
    <property type="protein sequence ID" value="KAF8892336.1"/>
    <property type="molecule type" value="Genomic_DNA"/>
</dbReference>
<evidence type="ECO:0000313" key="3">
    <source>
        <dbReference type="Proteomes" id="UP000724874"/>
    </source>
</evidence>
<proteinExistence type="predicted"/>
<dbReference type="Proteomes" id="UP000724874">
    <property type="component" value="Unassembled WGS sequence"/>
</dbReference>
<protein>
    <submittedName>
        <fullName evidence="2">Uncharacterized protein</fullName>
    </submittedName>
</protein>
<name>A0A9P5NKC0_GYMJU</name>
<accession>A0A9P5NKC0</accession>
<reference evidence="2" key="1">
    <citation type="submission" date="2020-11" db="EMBL/GenBank/DDBJ databases">
        <authorList>
            <consortium name="DOE Joint Genome Institute"/>
            <person name="Ahrendt S."/>
            <person name="Riley R."/>
            <person name="Andreopoulos W."/>
            <person name="LaButti K."/>
            <person name="Pangilinan J."/>
            <person name="Ruiz-duenas F.J."/>
            <person name="Barrasa J.M."/>
            <person name="Sanchez-Garcia M."/>
            <person name="Camarero S."/>
            <person name="Miyauchi S."/>
            <person name="Serrano A."/>
            <person name="Linde D."/>
            <person name="Babiker R."/>
            <person name="Drula E."/>
            <person name="Ayuso-Fernandez I."/>
            <person name="Pacheco R."/>
            <person name="Padilla G."/>
            <person name="Ferreira P."/>
            <person name="Barriuso J."/>
            <person name="Kellner H."/>
            <person name="Castanera R."/>
            <person name="Alfaro M."/>
            <person name="Ramirez L."/>
            <person name="Pisabarro A.G."/>
            <person name="Kuo A."/>
            <person name="Tritt A."/>
            <person name="Lipzen A."/>
            <person name="He G."/>
            <person name="Yan M."/>
            <person name="Ng V."/>
            <person name="Cullen D."/>
            <person name="Martin F."/>
            <person name="Rosso M.-N."/>
            <person name="Henrissat B."/>
            <person name="Hibbett D."/>
            <person name="Martinez A.T."/>
            <person name="Grigoriev I.V."/>
        </authorList>
    </citation>
    <scope>NUCLEOTIDE SEQUENCE</scope>
    <source>
        <strain evidence="2">AH 44721</strain>
    </source>
</reference>
<dbReference type="AlphaFoldDB" id="A0A9P5NKC0"/>
<organism evidence="2 3">
    <name type="scientific">Gymnopilus junonius</name>
    <name type="common">Spectacular rustgill mushroom</name>
    <name type="synonym">Gymnopilus spectabilis subsp. junonius</name>
    <dbReference type="NCBI Taxonomy" id="109634"/>
    <lineage>
        <taxon>Eukaryota</taxon>
        <taxon>Fungi</taxon>
        <taxon>Dikarya</taxon>
        <taxon>Basidiomycota</taxon>
        <taxon>Agaricomycotina</taxon>
        <taxon>Agaricomycetes</taxon>
        <taxon>Agaricomycetidae</taxon>
        <taxon>Agaricales</taxon>
        <taxon>Agaricineae</taxon>
        <taxon>Hymenogastraceae</taxon>
        <taxon>Gymnopilus</taxon>
    </lineage>
</organism>
<gene>
    <name evidence="2" type="ORF">CPB84DRAFT_1339980</name>
</gene>
<evidence type="ECO:0000256" key="1">
    <source>
        <dbReference type="SAM" id="MobiDB-lite"/>
    </source>
</evidence>
<feature type="region of interest" description="Disordered" evidence="1">
    <location>
        <begin position="79"/>
        <end position="104"/>
    </location>
</feature>
<comment type="caution">
    <text evidence="2">The sequence shown here is derived from an EMBL/GenBank/DDBJ whole genome shotgun (WGS) entry which is preliminary data.</text>
</comment>
<feature type="region of interest" description="Disordered" evidence="1">
    <location>
        <begin position="145"/>
        <end position="207"/>
    </location>
</feature>
<feature type="compositionally biased region" description="Polar residues" evidence="1">
    <location>
        <begin position="95"/>
        <end position="104"/>
    </location>
</feature>